<proteinExistence type="predicted"/>
<sequence>MAAALVQDAAASDQARRRPGGTCRFFAAARAPAEECTVQEVVRNLDGDPRLSDVRHVSTVLGDRSSPLITVRDAHGCTGAGPPQAEVVGPSPTRRRRVHIVGASALAQEVSEADEVVQVPASQCLPPPQAQQAAGERLRALAPQ</sequence>
<gene>
    <name evidence="2" type="ORF">PCOR1329_LOCUS66976</name>
</gene>
<protein>
    <submittedName>
        <fullName evidence="2">Uncharacterized protein</fullName>
    </submittedName>
</protein>
<feature type="compositionally biased region" description="Low complexity" evidence="1">
    <location>
        <begin position="125"/>
        <end position="134"/>
    </location>
</feature>
<evidence type="ECO:0000256" key="1">
    <source>
        <dbReference type="SAM" id="MobiDB-lite"/>
    </source>
</evidence>
<organism evidence="2 3">
    <name type="scientific">Prorocentrum cordatum</name>
    <dbReference type="NCBI Taxonomy" id="2364126"/>
    <lineage>
        <taxon>Eukaryota</taxon>
        <taxon>Sar</taxon>
        <taxon>Alveolata</taxon>
        <taxon>Dinophyceae</taxon>
        <taxon>Prorocentrales</taxon>
        <taxon>Prorocentraceae</taxon>
        <taxon>Prorocentrum</taxon>
    </lineage>
</organism>
<name>A0ABN9WJM6_9DINO</name>
<keyword evidence="3" id="KW-1185">Reference proteome</keyword>
<feature type="region of interest" description="Disordered" evidence="1">
    <location>
        <begin position="125"/>
        <end position="144"/>
    </location>
</feature>
<dbReference type="Proteomes" id="UP001189429">
    <property type="component" value="Unassembled WGS sequence"/>
</dbReference>
<comment type="caution">
    <text evidence="2">The sequence shown here is derived from an EMBL/GenBank/DDBJ whole genome shotgun (WGS) entry which is preliminary data.</text>
</comment>
<evidence type="ECO:0000313" key="3">
    <source>
        <dbReference type="Proteomes" id="UP001189429"/>
    </source>
</evidence>
<dbReference type="EMBL" id="CAUYUJ010018657">
    <property type="protein sequence ID" value="CAK0885345.1"/>
    <property type="molecule type" value="Genomic_DNA"/>
</dbReference>
<reference evidence="2" key="1">
    <citation type="submission" date="2023-10" db="EMBL/GenBank/DDBJ databases">
        <authorList>
            <person name="Chen Y."/>
            <person name="Shah S."/>
            <person name="Dougan E. K."/>
            <person name="Thang M."/>
            <person name="Chan C."/>
        </authorList>
    </citation>
    <scope>NUCLEOTIDE SEQUENCE [LARGE SCALE GENOMIC DNA]</scope>
</reference>
<feature type="non-terminal residue" evidence="2">
    <location>
        <position position="144"/>
    </location>
</feature>
<accession>A0ABN9WJM6</accession>
<evidence type="ECO:0000313" key="2">
    <source>
        <dbReference type="EMBL" id="CAK0885345.1"/>
    </source>
</evidence>